<dbReference type="AlphaFoldDB" id="A0A7W6BDT2"/>
<evidence type="ECO:0000313" key="2">
    <source>
        <dbReference type="Proteomes" id="UP000571950"/>
    </source>
</evidence>
<comment type="caution">
    <text evidence="1">The sequence shown here is derived from an EMBL/GenBank/DDBJ whole genome shotgun (WGS) entry which is preliminary data.</text>
</comment>
<dbReference type="RefSeq" id="WP_188070627.1">
    <property type="nucleotide sequence ID" value="NZ_BSPS01000022.1"/>
</dbReference>
<gene>
    <name evidence="1" type="ORF">GGR43_000771</name>
</gene>
<evidence type="ECO:0000313" key="1">
    <source>
        <dbReference type="EMBL" id="MBB3925070.1"/>
    </source>
</evidence>
<organism evidence="1 2">
    <name type="scientific">Sphingobium jiangsuense</name>
    <dbReference type="NCBI Taxonomy" id="870476"/>
    <lineage>
        <taxon>Bacteria</taxon>
        <taxon>Pseudomonadati</taxon>
        <taxon>Pseudomonadota</taxon>
        <taxon>Alphaproteobacteria</taxon>
        <taxon>Sphingomonadales</taxon>
        <taxon>Sphingomonadaceae</taxon>
        <taxon>Sphingobium</taxon>
    </lineage>
</organism>
<proteinExistence type="predicted"/>
<reference evidence="1 2" key="1">
    <citation type="submission" date="2020-08" db="EMBL/GenBank/DDBJ databases">
        <title>Genomic Encyclopedia of Type Strains, Phase IV (KMG-IV): sequencing the most valuable type-strain genomes for metagenomic binning, comparative biology and taxonomic classification.</title>
        <authorList>
            <person name="Goeker M."/>
        </authorList>
    </citation>
    <scope>NUCLEOTIDE SEQUENCE [LARGE SCALE GENOMIC DNA]</scope>
    <source>
        <strain evidence="1 2">DSM 26189</strain>
    </source>
</reference>
<sequence>MQALNYTPKAIQQLLDFPCPDAPGAYAGMQYLARKLQQAEVFVLGDSGELLDRSKPRPEVPGVLFKPPFPVVALEYEANSKDWGNSIYTAVKASRRIALAWDWMDDLPPALAGWSNLGNQPGVAVVSISFFDNQQMWMPTAAAMFIPYETEYRPDSRPSPFRAEMIAQGRVSAKLAAAPKPEARTVALLPEAIAASHAKLGMAVTLDHISADLQDEVNAYLDLCNVLACRNVRAERQPASPEHNRRRIARGQMPLKDFHVLTIDGTGEGEAGATGTGTSPRAHLRRGHIRRLAPGRVTWVNATMVCGRGGFIDKAYAVRGVR</sequence>
<accession>A0A7W6BDT2</accession>
<dbReference type="Proteomes" id="UP000571950">
    <property type="component" value="Unassembled WGS sequence"/>
</dbReference>
<protein>
    <submittedName>
        <fullName evidence="1">Uncharacterized protein</fullName>
    </submittedName>
</protein>
<dbReference type="EMBL" id="JACIDT010000002">
    <property type="protein sequence ID" value="MBB3925070.1"/>
    <property type="molecule type" value="Genomic_DNA"/>
</dbReference>
<keyword evidence="2" id="KW-1185">Reference proteome</keyword>
<name>A0A7W6BDT2_9SPHN</name>